<evidence type="ECO:0000256" key="1">
    <source>
        <dbReference type="ARBA" id="ARBA00004141"/>
    </source>
</evidence>
<dbReference type="InterPro" id="IPR049326">
    <property type="entry name" value="Rhodopsin_dom_fungi"/>
</dbReference>
<evidence type="ECO:0000256" key="6">
    <source>
        <dbReference type="SAM" id="MobiDB-lite"/>
    </source>
</evidence>
<feature type="transmembrane region" description="Helical" evidence="7">
    <location>
        <begin position="190"/>
        <end position="211"/>
    </location>
</feature>
<dbReference type="Proteomes" id="UP000191500">
    <property type="component" value="Unassembled WGS sequence"/>
</dbReference>
<feature type="compositionally biased region" description="Basic and acidic residues" evidence="6">
    <location>
        <begin position="344"/>
        <end position="355"/>
    </location>
</feature>
<comment type="similarity">
    <text evidence="5">Belongs to the SAT4 family.</text>
</comment>
<dbReference type="Pfam" id="PF20684">
    <property type="entry name" value="Fung_rhodopsin"/>
    <property type="match status" value="1"/>
</dbReference>
<feature type="transmembrane region" description="Helical" evidence="7">
    <location>
        <begin position="16"/>
        <end position="38"/>
    </location>
</feature>
<evidence type="ECO:0000256" key="3">
    <source>
        <dbReference type="ARBA" id="ARBA00022989"/>
    </source>
</evidence>
<evidence type="ECO:0000313" key="10">
    <source>
        <dbReference type="Proteomes" id="UP000191500"/>
    </source>
</evidence>
<feature type="transmembrane region" description="Helical" evidence="7">
    <location>
        <begin position="50"/>
        <end position="71"/>
    </location>
</feature>
<feature type="transmembrane region" description="Helical" evidence="7">
    <location>
        <begin position="148"/>
        <end position="170"/>
    </location>
</feature>
<feature type="region of interest" description="Disordered" evidence="6">
    <location>
        <begin position="332"/>
        <end position="355"/>
    </location>
</feature>
<dbReference type="AlphaFoldDB" id="A0A1V6V2S2"/>
<comment type="subcellular location">
    <subcellularLocation>
        <location evidence="1">Membrane</location>
        <topology evidence="1">Multi-pass membrane protein</topology>
    </subcellularLocation>
</comment>
<sequence length="355" mass="39388">METFQLRSDVENRGPLLLIINCTVTGFAAIIVCLRTISRVFIVRMFDLDDWTMIAATIFAVLNVVVSGLGMRPAPFTAIPYLMPWIGVKHGTGKHTWDLSKADALPAAKVRYVTHIIYTLINGLIKVSICLLYLRVFPNIRVISLGTIAFVTIMSVAIMLATIFQCSPISAAFDEQNYEHHTCFKSVPFWYSTAALSLVTDVWILFLPLKTVLGLHIGTRKRFVVAGLLSLGSFACIASIIRMVYIVELYQSSDPSWDTFGISIWSVIELAVAIIAASIPATKPIMNRLFPKLFPRSVLSQSTSYRAYPSDSRIESTRLRYGPRDVIPLSFFSTRGGSDSGDDESTKAITRETPS</sequence>
<evidence type="ECO:0000313" key="9">
    <source>
        <dbReference type="EMBL" id="OQE44971.1"/>
    </source>
</evidence>
<evidence type="ECO:0000256" key="2">
    <source>
        <dbReference type="ARBA" id="ARBA00022692"/>
    </source>
</evidence>
<keyword evidence="2 7" id="KW-0812">Transmembrane</keyword>
<name>A0A1V6V2S2_9EURO</name>
<feature type="transmembrane region" description="Helical" evidence="7">
    <location>
        <begin position="116"/>
        <end position="136"/>
    </location>
</feature>
<evidence type="ECO:0000256" key="5">
    <source>
        <dbReference type="ARBA" id="ARBA00038359"/>
    </source>
</evidence>
<feature type="transmembrane region" description="Helical" evidence="7">
    <location>
        <begin position="223"/>
        <end position="247"/>
    </location>
</feature>
<proteinExistence type="inferred from homology"/>
<dbReference type="InterPro" id="IPR052337">
    <property type="entry name" value="SAT4-like"/>
</dbReference>
<keyword evidence="10" id="KW-1185">Reference proteome</keyword>
<dbReference type="PANTHER" id="PTHR33048">
    <property type="entry name" value="PTH11-LIKE INTEGRAL MEMBRANE PROTEIN (AFU_ORTHOLOGUE AFUA_5G11245)"/>
    <property type="match status" value="1"/>
</dbReference>
<comment type="caution">
    <text evidence="9">The sequence shown here is derived from an EMBL/GenBank/DDBJ whole genome shotgun (WGS) entry which is preliminary data.</text>
</comment>
<dbReference type="GO" id="GO:0016020">
    <property type="term" value="C:membrane"/>
    <property type="evidence" value="ECO:0007669"/>
    <property type="project" value="UniProtKB-SubCell"/>
</dbReference>
<evidence type="ECO:0000256" key="7">
    <source>
        <dbReference type="SAM" id="Phobius"/>
    </source>
</evidence>
<gene>
    <name evidence="9" type="ORF">PENCOP_c002G07984</name>
</gene>
<dbReference type="EMBL" id="MDDG01000002">
    <property type="protein sequence ID" value="OQE44971.1"/>
    <property type="molecule type" value="Genomic_DNA"/>
</dbReference>
<feature type="domain" description="Rhodopsin" evidence="8">
    <location>
        <begin position="34"/>
        <end position="288"/>
    </location>
</feature>
<organism evidence="9 10">
    <name type="scientific">Penicillium coprophilum</name>
    <dbReference type="NCBI Taxonomy" id="36646"/>
    <lineage>
        <taxon>Eukaryota</taxon>
        <taxon>Fungi</taxon>
        <taxon>Dikarya</taxon>
        <taxon>Ascomycota</taxon>
        <taxon>Pezizomycotina</taxon>
        <taxon>Eurotiomycetes</taxon>
        <taxon>Eurotiomycetidae</taxon>
        <taxon>Eurotiales</taxon>
        <taxon>Aspergillaceae</taxon>
        <taxon>Penicillium</taxon>
    </lineage>
</organism>
<reference evidence="10" key="1">
    <citation type="journal article" date="2017" name="Nat. Microbiol.">
        <title>Global analysis of biosynthetic gene clusters reveals vast potential of secondary metabolite production in Penicillium species.</title>
        <authorList>
            <person name="Nielsen J.C."/>
            <person name="Grijseels S."/>
            <person name="Prigent S."/>
            <person name="Ji B."/>
            <person name="Dainat J."/>
            <person name="Nielsen K.F."/>
            <person name="Frisvad J.C."/>
            <person name="Workman M."/>
            <person name="Nielsen J."/>
        </authorList>
    </citation>
    <scope>NUCLEOTIDE SEQUENCE [LARGE SCALE GENOMIC DNA]</scope>
    <source>
        <strain evidence="10">IBT 31321</strain>
    </source>
</reference>
<accession>A0A1V6V2S2</accession>
<protein>
    <recommendedName>
        <fullName evidence="8">Rhodopsin domain-containing protein</fullName>
    </recommendedName>
</protein>
<feature type="transmembrane region" description="Helical" evidence="7">
    <location>
        <begin position="259"/>
        <end position="279"/>
    </location>
</feature>
<dbReference type="PANTHER" id="PTHR33048:SF47">
    <property type="entry name" value="INTEGRAL MEMBRANE PROTEIN-RELATED"/>
    <property type="match status" value="1"/>
</dbReference>
<evidence type="ECO:0000259" key="8">
    <source>
        <dbReference type="Pfam" id="PF20684"/>
    </source>
</evidence>
<dbReference type="STRING" id="36646.A0A1V6V2S2"/>
<evidence type="ECO:0000256" key="4">
    <source>
        <dbReference type="ARBA" id="ARBA00023136"/>
    </source>
</evidence>
<keyword evidence="3 7" id="KW-1133">Transmembrane helix</keyword>
<keyword evidence="4 7" id="KW-0472">Membrane</keyword>